<keyword evidence="11" id="KW-1185">Reference proteome</keyword>
<dbReference type="FunFam" id="3.40.50.10860:FF:000005">
    <property type="entry name" value="C-1-tetrahydrofolate synthase, cytoplasmic, putative"/>
    <property type="match status" value="1"/>
</dbReference>
<dbReference type="InterPro" id="IPR020630">
    <property type="entry name" value="THF_DH/CycHdrlase_cat_dom"/>
</dbReference>
<reference evidence="10" key="1">
    <citation type="submission" date="2020-06" db="EMBL/GenBank/DDBJ databases">
        <title>WGS assembly of Ceratodon purpureus strain R40.</title>
        <authorList>
            <person name="Carey S.B."/>
            <person name="Jenkins J."/>
            <person name="Shu S."/>
            <person name="Lovell J.T."/>
            <person name="Sreedasyam A."/>
            <person name="Maumus F."/>
            <person name="Tiley G.P."/>
            <person name="Fernandez-Pozo N."/>
            <person name="Barry K."/>
            <person name="Chen C."/>
            <person name="Wang M."/>
            <person name="Lipzen A."/>
            <person name="Daum C."/>
            <person name="Saski C.A."/>
            <person name="Payton A.C."/>
            <person name="Mcbreen J.C."/>
            <person name="Conrad R.E."/>
            <person name="Kollar L.M."/>
            <person name="Olsson S."/>
            <person name="Huttunen S."/>
            <person name="Landis J.B."/>
            <person name="Wickett N.J."/>
            <person name="Johnson M.G."/>
            <person name="Rensing S.A."/>
            <person name="Grimwood J."/>
            <person name="Schmutz J."/>
            <person name="Mcdaniel S.F."/>
        </authorList>
    </citation>
    <scope>NUCLEOTIDE SEQUENCE</scope>
    <source>
        <strain evidence="10">R40</strain>
    </source>
</reference>
<dbReference type="GO" id="GO:0035999">
    <property type="term" value="P:tetrahydrofolate interconversion"/>
    <property type="evidence" value="ECO:0007669"/>
    <property type="project" value="TreeGrafter"/>
</dbReference>
<dbReference type="PRINTS" id="PR00085">
    <property type="entry name" value="THFDHDRGNASE"/>
</dbReference>
<evidence type="ECO:0000256" key="8">
    <source>
        <dbReference type="ARBA" id="ARBA00023268"/>
    </source>
</evidence>
<keyword evidence="4" id="KW-0554">One-carbon metabolism</keyword>
<evidence type="ECO:0000256" key="6">
    <source>
        <dbReference type="ARBA" id="ARBA00022857"/>
    </source>
</evidence>
<dbReference type="Proteomes" id="UP000822688">
    <property type="component" value="Chromosome 3"/>
</dbReference>
<evidence type="ECO:0000256" key="7">
    <source>
        <dbReference type="ARBA" id="ARBA00023002"/>
    </source>
</evidence>
<dbReference type="PANTHER" id="PTHR48099:SF5">
    <property type="entry name" value="C-1-TETRAHYDROFOLATE SYNTHASE, CYTOPLASMIC"/>
    <property type="match status" value="1"/>
</dbReference>
<sequence length="243" mass="26362">MFGACQRRSGELPRAALRLYSSHWDFSGAASAAASGVENSASVECVGSDQASTSGARHSYSTSSANELQKMVKTSSVLGWNTIDKWKSRKDLLPPTSILKKEVTVSHPAARIIDGKAIAQEIKDEIAEEVEKMRIAVGKVPGLAVVLVGSRKDSETYVRSKQKACEEVGFNSFGASLPETATEEEVLAAVRKFNCDPNVHGVLVQLPLPRVSAANSVLSSTHIWWHLHELRNIRSYLQVLGAF</sequence>
<dbReference type="AlphaFoldDB" id="A0A8T0IJ95"/>
<evidence type="ECO:0000313" key="10">
    <source>
        <dbReference type="EMBL" id="KAG0583372.1"/>
    </source>
</evidence>
<dbReference type="GO" id="GO:0005829">
    <property type="term" value="C:cytosol"/>
    <property type="evidence" value="ECO:0007669"/>
    <property type="project" value="TreeGrafter"/>
</dbReference>
<evidence type="ECO:0000256" key="2">
    <source>
        <dbReference type="ARBA" id="ARBA00011738"/>
    </source>
</evidence>
<gene>
    <name evidence="10" type="ORF">KC19_3G131400</name>
</gene>
<dbReference type="GO" id="GO:0004488">
    <property type="term" value="F:methylenetetrahydrofolate dehydrogenase (NADP+) activity"/>
    <property type="evidence" value="ECO:0007669"/>
    <property type="project" value="InterPro"/>
</dbReference>
<keyword evidence="7" id="KW-0560">Oxidoreductase</keyword>
<evidence type="ECO:0000256" key="3">
    <source>
        <dbReference type="ARBA" id="ARBA00012776"/>
    </source>
</evidence>
<keyword evidence="8" id="KW-0511">Multifunctional enzyme</keyword>
<keyword evidence="5" id="KW-0378">Hydrolase</keyword>
<dbReference type="EMBL" id="CM026423">
    <property type="protein sequence ID" value="KAG0583372.1"/>
    <property type="molecule type" value="Genomic_DNA"/>
</dbReference>
<proteinExistence type="predicted"/>
<feature type="domain" description="Tetrahydrofolate dehydrogenase/cyclohydrolase catalytic" evidence="9">
    <location>
        <begin position="113"/>
        <end position="219"/>
    </location>
</feature>
<protein>
    <recommendedName>
        <fullName evidence="3">methenyltetrahydrofolate cyclohydrolase</fullName>
        <ecNumber evidence="3">3.5.4.9</ecNumber>
    </recommendedName>
</protein>
<dbReference type="EC" id="3.5.4.9" evidence="3"/>
<dbReference type="PANTHER" id="PTHR48099">
    <property type="entry name" value="C-1-TETRAHYDROFOLATE SYNTHASE, CYTOPLASMIC-RELATED"/>
    <property type="match status" value="1"/>
</dbReference>
<evidence type="ECO:0000256" key="1">
    <source>
        <dbReference type="ARBA" id="ARBA00004777"/>
    </source>
</evidence>
<dbReference type="Gene3D" id="3.40.50.10860">
    <property type="entry name" value="Leucine Dehydrogenase, chain A, domain 1"/>
    <property type="match status" value="1"/>
</dbReference>
<dbReference type="GO" id="GO:0004477">
    <property type="term" value="F:methenyltetrahydrofolate cyclohydrolase activity"/>
    <property type="evidence" value="ECO:0007669"/>
    <property type="project" value="UniProtKB-EC"/>
</dbReference>
<dbReference type="InterPro" id="IPR046346">
    <property type="entry name" value="Aminoacid_DH-like_N_sf"/>
</dbReference>
<organism evidence="10 11">
    <name type="scientific">Ceratodon purpureus</name>
    <name type="common">Fire moss</name>
    <name type="synonym">Dicranum purpureum</name>
    <dbReference type="NCBI Taxonomy" id="3225"/>
    <lineage>
        <taxon>Eukaryota</taxon>
        <taxon>Viridiplantae</taxon>
        <taxon>Streptophyta</taxon>
        <taxon>Embryophyta</taxon>
        <taxon>Bryophyta</taxon>
        <taxon>Bryophytina</taxon>
        <taxon>Bryopsida</taxon>
        <taxon>Dicranidae</taxon>
        <taxon>Pseudoditrichales</taxon>
        <taxon>Ditrichaceae</taxon>
        <taxon>Ceratodon</taxon>
    </lineage>
</organism>
<dbReference type="SUPFAM" id="SSF53223">
    <property type="entry name" value="Aminoacid dehydrogenase-like, N-terminal domain"/>
    <property type="match status" value="1"/>
</dbReference>
<comment type="caution">
    <text evidence="10">The sequence shown here is derived from an EMBL/GenBank/DDBJ whole genome shotgun (WGS) entry which is preliminary data.</text>
</comment>
<accession>A0A8T0IJ95</accession>
<dbReference type="InterPro" id="IPR000672">
    <property type="entry name" value="THF_DH/CycHdrlase"/>
</dbReference>
<keyword evidence="6" id="KW-0521">NADP</keyword>
<comment type="pathway">
    <text evidence="1">One-carbon metabolism; tetrahydrofolate interconversion.</text>
</comment>
<evidence type="ECO:0000256" key="5">
    <source>
        <dbReference type="ARBA" id="ARBA00022801"/>
    </source>
</evidence>
<dbReference type="Pfam" id="PF00763">
    <property type="entry name" value="THF_DHG_CYH"/>
    <property type="match status" value="1"/>
</dbReference>
<evidence type="ECO:0000259" key="9">
    <source>
        <dbReference type="Pfam" id="PF00763"/>
    </source>
</evidence>
<comment type="subunit">
    <text evidence="2">Homodimer.</text>
</comment>
<evidence type="ECO:0000313" key="11">
    <source>
        <dbReference type="Proteomes" id="UP000822688"/>
    </source>
</evidence>
<evidence type="ECO:0000256" key="4">
    <source>
        <dbReference type="ARBA" id="ARBA00022563"/>
    </source>
</evidence>
<name>A0A8T0IJ95_CERPU</name>